<feature type="compositionally biased region" description="Basic and acidic residues" evidence="1">
    <location>
        <begin position="88"/>
        <end position="99"/>
    </location>
</feature>
<evidence type="ECO:0000256" key="1">
    <source>
        <dbReference type="SAM" id="MobiDB-lite"/>
    </source>
</evidence>
<evidence type="ECO:0000313" key="2">
    <source>
        <dbReference type="EMBL" id="KAJ9618539.1"/>
    </source>
</evidence>
<comment type="caution">
    <text evidence="2">The sequence shown here is derived from an EMBL/GenBank/DDBJ whole genome shotgun (WGS) entry which is preliminary data.</text>
</comment>
<accession>A0AA38XRB7</accession>
<proteinExistence type="predicted"/>
<evidence type="ECO:0000313" key="3">
    <source>
        <dbReference type="Proteomes" id="UP001172681"/>
    </source>
</evidence>
<name>A0AA38XRB7_9EURO</name>
<reference evidence="2" key="1">
    <citation type="submission" date="2022-10" db="EMBL/GenBank/DDBJ databases">
        <title>Culturing micro-colonial fungi from biological soil crusts in the Mojave desert and describing Neophaeococcomyces mojavensis, and introducing the new genera and species Taxawa tesnikishii.</title>
        <authorList>
            <person name="Kurbessoian T."/>
            <person name="Stajich J.E."/>
        </authorList>
    </citation>
    <scope>NUCLEOTIDE SEQUENCE</scope>
    <source>
        <strain evidence="2">TK_35</strain>
    </source>
</reference>
<organism evidence="2 3">
    <name type="scientific">Knufia peltigerae</name>
    <dbReference type="NCBI Taxonomy" id="1002370"/>
    <lineage>
        <taxon>Eukaryota</taxon>
        <taxon>Fungi</taxon>
        <taxon>Dikarya</taxon>
        <taxon>Ascomycota</taxon>
        <taxon>Pezizomycotina</taxon>
        <taxon>Eurotiomycetes</taxon>
        <taxon>Chaetothyriomycetidae</taxon>
        <taxon>Chaetothyriales</taxon>
        <taxon>Trichomeriaceae</taxon>
        <taxon>Knufia</taxon>
    </lineage>
</organism>
<keyword evidence="3" id="KW-1185">Reference proteome</keyword>
<protein>
    <submittedName>
        <fullName evidence="2">Uncharacterized protein</fullName>
    </submittedName>
</protein>
<dbReference type="EMBL" id="JAPDRN010000141">
    <property type="protein sequence ID" value="KAJ9618539.1"/>
    <property type="molecule type" value="Genomic_DNA"/>
</dbReference>
<feature type="region of interest" description="Disordered" evidence="1">
    <location>
        <begin position="62"/>
        <end position="99"/>
    </location>
</feature>
<dbReference type="Proteomes" id="UP001172681">
    <property type="component" value="Unassembled WGS sequence"/>
</dbReference>
<gene>
    <name evidence="2" type="ORF">H2204_013023</name>
</gene>
<dbReference type="AlphaFoldDB" id="A0AA38XRB7"/>
<sequence length="143" mass="15519">MSLGSHTTTLARVSREQSVFHPNAQGIPLTSFTLLTVPEDSMLSHYLKKVDTIDVSMMERSLRSEGKAWPVRPAEDSLPSPPDSQSSSHDDVSRPREGDAVARLELDLDKFMGSITASDSPDAVIKTIARSKSSMLCSCRSAA</sequence>